<dbReference type="OrthoDB" id="9814627at2"/>
<evidence type="ECO:0008006" key="4">
    <source>
        <dbReference type="Google" id="ProtNLM"/>
    </source>
</evidence>
<evidence type="ECO:0000313" key="3">
    <source>
        <dbReference type="Proteomes" id="UP000290545"/>
    </source>
</evidence>
<gene>
    <name evidence="2" type="ORF">ESB13_00095</name>
</gene>
<keyword evidence="3" id="KW-1185">Reference proteome</keyword>
<accession>A0A4V1MAB2</accession>
<reference evidence="2 3" key="1">
    <citation type="submission" date="2019-01" db="EMBL/GenBank/DDBJ databases">
        <title>Filimonas sp. strain TTM-71.</title>
        <authorList>
            <person name="Chen W.-M."/>
        </authorList>
    </citation>
    <scope>NUCLEOTIDE SEQUENCE [LARGE SCALE GENOMIC DNA]</scope>
    <source>
        <strain evidence="2 3">TTM-71</strain>
    </source>
</reference>
<feature type="signal peptide" evidence="1">
    <location>
        <begin position="1"/>
        <end position="29"/>
    </location>
</feature>
<feature type="chain" id="PRO_5020715283" description="RHS repeat-associated core domain-containing protein" evidence="1">
    <location>
        <begin position="30"/>
        <end position="1985"/>
    </location>
</feature>
<organism evidence="2 3">
    <name type="scientific">Filimonas effusa</name>
    <dbReference type="NCBI Taxonomy" id="2508721"/>
    <lineage>
        <taxon>Bacteria</taxon>
        <taxon>Pseudomonadati</taxon>
        <taxon>Bacteroidota</taxon>
        <taxon>Chitinophagia</taxon>
        <taxon>Chitinophagales</taxon>
        <taxon>Chitinophagaceae</taxon>
        <taxon>Filimonas</taxon>
    </lineage>
</organism>
<dbReference type="Proteomes" id="UP000290545">
    <property type="component" value="Unassembled WGS sequence"/>
</dbReference>
<sequence length="1985" mass="221893">MYSTNKRFIAGAFLLILSLQTFCPGVAYALTSGPTQPEMAKFQPAGASDMVDLFTGDFKYNIPLMDVGGYPLNLSYQSGAGIEDEASWVGAGWVMNPGSISRSVRGLPDDFSGDKVEKYYTRKAFKKVSAELVVKPSVLAWEYGKIGFKSSVYKDNYDGIGASVGISIDGKSSRDGSTALTAGLELDINSDVRDGLDIAPTFSLSRAKDDLEGHHSRGLSGGFKYNNRDGLKYTTLGTTYSDVAYGTSKPDNKELSFVNYFGQTYTPIIPVNTISYLVKRSVDLGPSFFGGYVGIGGTGYYYTEKVENPLTASSAYGYMYHLSGRKKLDALIDFNRENEATFIQSAPAIPIPVSTHDFFMATGQAGSRQFRAHFAGNYVTFDKLSKTTSAEISDGMTAGWGNLFKVGGRISLQGARAATQKWTTDNYFLENAEKNLTLPHDEPVYFKQVGECTKMEESLYDSLGRDNTYRILGSDKALSKIFVGKNREYVPTRFMKRTTGVRDLRTDVVSYLTAEQAALNGFDKKISFYNKAGEKYDSSRVSDYRKPHHISEISVTDKDGKRIIYGIPVYNTQQRECTFSVPPPADMDQARRTGLITYNTDGTAADNPVHKYGRDEMSSREITPAYTTGFLLTEILSPDYVDKKEDGITDDDAGNAYKFSYTKLDNKYYWRTPTGTPAAGAKYANYNEGFISDASDDKASFVYGEREVWYNKSIESKNMIAIFATSDREDALGVGGVHMNASSRMKLQKLDSIKLYFKSEYLKDPVNAKPIKTVHFEYDYSICPNMPNNSGIDLTNGSGVNANLLKGKLTLKRVYFTFGNNKRGQTNPYEFEYDMRSLHDGSIPGVTLLVEGNDYRYEGGYANRSTDRWGTYKRDYYNPQANTNRLSTLYNAEYPYTPQENDNTDLDEVTVANRLASKWQLNKIVTPPGTVINITYEADDYAYVQNRRAMQMCRIKELQKDGAPSGLIGANQIVVELPKALPDVTPEAFLKTYLQGQSNIFFKAFVDLDNRGHAEYVHGYAELDLTKCSVINSTSARIGLKMIDGVSPLTNAAWQMLRTDLKKYAYDNYSNTDIGDIEAAIRAMIQAQINFIKAFQSFNGLAKNRKFGDKINFFKSFVRLQNPDGKKKGGGARVKQIMISDEWNAMSLNQKKATYGQEYVYTTLNKDGATISSGVASYEPAIGNEENPFHEPLNYAEKVYWTNDRYHYIEKPFCESFFPAPQVGYSKVKVIDFGVDNEQSSGYAVHEFYTAKDFPTLVDYTSLAQRAYENSMIIQLFTSISVKRVQTSQGFKVDLNDMHGKPRSATIYNKNGEKIASTEYFYNVKDENAELKELDNTVSVLNENGGIEEKILATDMDIATDLRDSDSEKIGFGIAPYAGALSAAFFPLPYGSYRMTPSRSANTYRSASMVKVIHRYGLVKRVRTMQHGSYTEAENMLWDGQTGQVVLTKNQNEFNYNTYAFTYPAWMIKDYETMGGAYKNLGIVLRDLSSDPSGIIQNYLSFLNPGDELGDMSGSATSQRAWVIKDDEGKYRLIDKNGEWIRANNVTYIILRSGKRNMLNASAGTVVCMNNPIFNGTLNLGVDRRILEAKMLEYGQVWGAPIKNKYEPYNGTARSSWGGCVDPVNRVINPYYEGILGNWRPKADYVYVTNRVHRQSQSTLAGSTDIRNSGFYQDYSLFWLRETTGALNKFIKNPDLAASKWVANNTSIYYDQKGNEIESKDPLNRYGAVLYGYQQSAAIAIAANARHNEIAFDGFEDYNYSSGVIDTCPMQKHFDWELSNVNGNCSSSVCLSGLRAHTGKYSLQLNGGFGITKAQGSGVEPNAIFSLLGGKYTLTNNELAKGFGTVPQKEYLLSMWVYDGQPASGLLTKLSISVNGEPYANQSLLPVVEGWKKVDIRFTAENQFSLALNSSGTVYIDDFRIQPVDGQISTYAYDARNMRLMAQLDENNYATFYEYDDEGTPIRVKKETERGIVTLKETRQFLKTR</sequence>
<proteinExistence type="predicted"/>
<comment type="caution">
    <text evidence="2">The sequence shown here is derived from an EMBL/GenBank/DDBJ whole genome shotgun (WGS) entry which is preliminary data.</text>
</comment>
<dbReference type="Gene3D" id="2.60.120.260">
    <property type="entry name" value="Galactose-binding domain-like"/>
    <property type="match status" value="1"/>
</dbReference>
<name>A0A4V1MAB2_9BACT</name>
<dbReference type="EMBL" id="SDHZ01000001">
    <property type="protein sequence ID" value="RXK85266.1"/>
    <property type="molecule type" value="Genomic_DNA"/>
</dbReference>
<evidence type="ECO:0000256" key="1">
    <source>
        <dbReference type="SAM" id="SignalP"/>
    </source>
</evidence>
<evidence type="ECO:0000313" key="2">
    <source>
        <dbReference type="EMBL" id="RXK85266.1"/>
    </source>
</evidence>
<dbReference type="RefSeq" id="WP_129001018.1">
    <property type="nucleotide sequence ID" value="NZ_SDHZ01000001.1"/>
</dbReference>
<keyword evidence="1" id="KW-0732">Signal</keyword>
<protein>
    <recommendedName>
        <fullName evidence="4">RHS repeat-associated core domain-containing protein</fullName>
    </recommendedName>
</protein>